<dbReference type="GO" id="GO:0071973">
    <property type="term" value="P:bacterial-type flagellum-dependent cell motility"/>
    <property type="evidence" value="ECO:0007669"/>
    <property type="project" value="TreeGrafter"/>
</dbReference>
<comment type="subunit">
    <text evidence="2 5">Homopentamer.</text>
</comment>
<evidence type="ECO:0000313" key="9">
    <source>
        <dbReference type="EMBL" id="PAX07927.1"/>
    </source>
</evidence>
<gene>
    <name evidence="9" type="ORF">CKY28_09995</name>
</gene>
<feature type="domain" description="Flagellar hook-associated protein 2 C-terminal" evidence="8">
    <location>
        <begin position="247"/>
        <end position="474"/>
    </location>
</feature>
<keyword evidence="4 5" id="KW-0975">Bacterial flagellum</keyword>
<dbReference type="EMBL" id="NSLI01000003">
    <property type="protein sequence ID" value="PAX07927.1"/>
    <property type="molecule type" value="Genomic_DNA"/>
</dbReference>
<comment type="caution">
    <text evidence="9">The sequence shown here is derived from an EMBL/GenBank/DDBJ whole genome shotgun (WGS) entry which is preliminary data.</text>
</comment>
<dbReference type="RefSeq" id="WP_095998170.1">
    <property type="nucleotide sequence ID" value="NZ_NSLI01000003.1"/>
</dbReference>
<dbReference type="Pfam" id="PF07195">
    <property type="entry name" value="FliD_C"/>
    <property type="match status" value="1"/>
</dbReference>
<evidence type="ECO:0000256" key="3">
    <source>
        <dbReference type="ARBA" id="ARBA00023054"/>
    </source>
</evidence>
<dbReference type="GO" id="GO:0007155">
    <property type="term" value="P:cell adhesion"/>
    <property type="evidence" value="ECO:0007669"/>
    <property type="project" value="InterPro"/>
</dbReference>
<dbReference type="Proteomes" id="UP000218151">
    <property type="component" value="Unassembled WGS sequence"/>
</dbReference>
<feature type="compositionally biased region" description="Basic and acidic residues" evidence="6">
    <location>
        <begin position="439"/>
        <end position="453"/>
    </location>
</feature>
<reference evidence="10" key="1">
    <citation type="submission" date="2017-09" db="EMBL/GenBank/DDBJ databases">
        <authorList>
            <person name="Feng G."/>
            <person name="Zhu H."/>
        </authorList>
    </citation>
    <scope>NUCLEOTIDE SEQUENCE [LARGE SCALE GENOMIC DNA]</scope>
    <source>
        <strain evidence="10">1PNM-20</strain>
    </source>
</reference>
<evidence type="ECO:0000256" key="2">
    <source>
        <dbReference type="ARBA" id="ARBA00011255"/>
    </source>
</evidence>
<name>A0A2A2SFA2_9SPHN</name>
<feature type="region of interest" description="Disordered" evidence="6">
    <location>
        <begin position="434"/>
        <end position="453"/>
    </location>
</feature>
<accession>A0A2A2SFA2</accession>
<evidence type="ECO:0000256" key="6">
    <source>
        <dbReference type="SAM" id="MobiDB-lite"/>
    </source>
</evidence>
<comment type="subcellular location">
    <subcellularLocation>
        <location evidence="5">Secreted</location>
    </subcellularLocation>
    <subcellularLocation>
        <location evidence="5">Bacterial flagellum</location>
    </subcellularLocation>
</comment>
<evidence type="ECO:0000256" key="4">
    <source>
        <dbReference type="ARBA" id="ARBA00023143"/>
    </source>
</evidence>
<keyword evidence="5" id="KW-0964">Secreted</keyword>
<dbReference type="GO" id="GO:0005576">
    <property type="term" value="C:extracellular region"/>
    <property type="evidence" value="ECO:0007669"/>
    <property type="project" value="UniProtKB-SubCell"/>
</dbReference>
<feature type="domain" description="Flagellar hook-associated protein 2 N-terminal" evidence="7">
    <location>
        <begin position="14"/>
        <end position="112"/>
    </location>
</feature>
<evidence type="ECO:0000259" key="7">
    <source>
        <dbReference type="Pfam" id="PF02465"/>
    </source>
</evidence>
<dbReference type="GO" id="GO:0009424">
    <property type="term" value="C:bacterial-type flagellum hook"/>
    <property type="evidence" value="ECO:0007669"/>
    <property type="project" value="UniProtKB-UniRule"/>
</dbReference>
<evidence type="ECO:0000256" key="5">
    <source>
        <dbReference type="RuleBase" id="RU362066"/>
    </source>
</evidence>
<dbReference type="GO" id="GO:0009421">
    <property type="term" value="C:bacterial-type flagellum filament cap"/>
    <property type="evidence" value="ECO:0007669"/>
    <property type="project" value="InterPro"/>
</dbReference>
<dbReference type="OrthoDB" id="7388356at2"/>
<evidence type="ECO:0000259" key="8">
    <source>
        <dbReference type="Pfam" id="PF07195"/>
    </source>
</evidence>
<dbReference type="InterPro" id="IPR003481">
    <property type="entry name" value="FliD_N"/>
</dbReference>
<protein>
    <recommendedName>
        <fullName evidence="5">Flagellar hook-associated protein 2</fullName>
        <shortName evidence="5">HAP2</shortName>
    </recommendedName>
    <alternativeName>
        <fullName evidence="5">Flagellar cap protein</fullName>
    </alternativeName>
</protein>
<dbReference type="Pfam" id="PF02465">
    <property type="entry name" value="FliD_N"/>
    <property type="match status" value="1"/>
</dbReference>
<keyword evidence="10" id="KW-1185">Reference proteome</keyword>
<organism evidence="9 10">
    <name type="scientific">Sphingomonas lenta</name>
    <dbReference type="NCBI Taxonomy" id="1141887"/>
    <lineage>
        <taxon>Bacteria</taxon>
        <taxon>Pseudomonadati</taxon>
        <taxon>Pseudomonadota</taxon>
        <taxon>Alphaproteobacteria</taxon>
        <taxon>Sphingomonadales</taxon>
        <taxon>Sphingomonadaceae</taxon>
        <taxon>Sphingomonas</taxon>
    </lineage>
</organism>
<evidence type="ECO:0000256" key="1">
    <source>
        <dbReference type="ARBA" id="ARBA00009764"/>
    </source>
</evidence>
<dbReference type="PANTHER" id="PTHR30288:SF0">
    <property type="entry name" value="FLAGELLAR HOOK-ASSOCIATED PROTEIN 2"/>
    <property type="match status" value="1"/>
</dbReference>
<dbReference type="InterPro" id="IPR040026">
    <property type="entry name" value="FliD"/>
</dbReference>
<comment type="function">
    <text evidence="5">Required for morphogenesis and for the elongation of the flagellar filament by facilitating polymerization of the flagellin monomers at the tip of growing filament. Forms a capping structure, which prevents flagellin subunits (transported through the central channel of the flagellum) from leaking out without polymerization at the distal end.</text>
</comment>
<dbReference type="PANTHER" id="PTHR30288">
    <property type="entry name" value="FLAGELLAR CAP/ASSEMBLY PROTEIN FLID"/>
    <property type="match status" value="1"/>
</dbReference>
<sequence length="492" mass="51586">MAVESITKVLGSGSGIDLGALVTSLVDAQFSVKTKEFTRREEKLEAQISGISTIRSAITGFNSALKALVSGGSLATQPISANPNAVAVSTLPGATLKDMETAVGVVQLASAQASTTNKSYAAATTFKEGTLKISFTGAGTEAAPQEVTLTIAPGRTLQNVADQINADAGLAGRLTATLVADGAGSRLVLKSSDGADKAFTVQATDTPNRAPTLFDPGYVNNGETLRGFTVDTGVTPSSEGAYTGVRGQDAIVTLEGVQYRRPSNTITDLVPGIKLELLSATTAPVEISAKRASSSLSEGVTNFVDAYNEMLGIVRDQNDPFTGALRMDGAVEALQRDLARLTTAALIPEGRAGAPRTLADLGVATQRDGSLVVDSARLAKALADYPEAVEAIFAPPRTGSTDGLSAQLNLIAERVAPTKAIGFRTGLDASAQTYGQQKTRLEQERERATEQAEQMRERLTRQFSGMDARVAAYKSTMTFMENQIKAWNRSDQ</sequence>
<dbReference type="AlphaFoldDB" id="A0A2A2SFA2"/>
<comment type="similarity">
    <text evidence="1 5">Belongs to the FliD family.</text>
</comment>
<evidence type="ECO:0000313" key="10">
    <source>
        <dbReference type="Proteomes" id="UP000218151"/>
    </source>
</evidence>
<keyword evidence="3" id="KW-0175">Coiled coil</keyword>
<proteinExistence type="inferred from homology"/>
<dbReference type="InterPro" id="IPR010809">
    <property type="entry name" value="FliD_C"/>
</dbReference>